<dbReference type="FunFam" id="3.40.1440.10:FF:000001">
    <property type="entry name" value="UvrABC system protein C"/>
    <property type="match status" value="1"/>
</dbReference>
<dbReference type="AlphaFoldDB" id="A0A3G8LJ91"/>
<dbReference type="GO" id="GO:0006289">
    <property type="term" value="P:nucleotide-excision repair"/>
    <property type="evidence" value="ECO:0007669"/>
    <property type="project" value="InterPro"/>
</dbReference>
<dbReference type="SMART" id="SM00465">
    <property type="entry name" value="GIYc"/>
    <property type="match status" value="1"/>
</dbReference>
<dbReference type="Gene3D" id="3.30.420.340">
    <property type="entry name" value="UvrC, RNAse H endonuclease domain"/>
    <property type="match status" value="1"/>
</dbReference>
<reference evidence="7 8" key="1">
    <citation type="submission" date="2018-11" db="EMBL/GenBank/DDBJ databases">
        <title>Genome sequence of Mycoplasma struthionis sp. nov.</title>
        <authorList>
            <person name="Spergser J."/>
        </authorList>
    </citation>
    <scope>NUCLEOTIDE SEQUENCE [LARGE SCALE GENOMIC DNA]</scope>
    <source>
        <strain evidence="7 8">237IA</strain>
    </source>
</reference>
<dbReference type="InterPro" id="IPR047296">
    <property type="entry name" value="GIY-YIG_UvrC_Cho"/>
</dbReference>
<evidence type="ECO:0000256" key="5">
    <source>
        <dbReference type="ARBA" id="ARBA00023204"/>
    </source>
</evidence>
<dbReference type="InterPro" id="IPR038476">
    <property type="entry name" value="UvrC_RNase_H_dom_sf"/>
</dbReference>
<evidence type="ECO:0000313" key="7">
    <source>
        <dbReference type="EMBL" id="AZG68942.1"/>
    </source>
</evidence>
<dbReference type="InterPro" id="IPR035901">
    <property type="entry name" value="GIY-YIG_endonuc_sf"/>
</dbReference>
<keyword evidence="5" id="KW-0234">DNA repair</keyword>
<keyword evidence="8" id="KW-1185">Reference proteome</keyword>
<organism evidence="7 8">
    <name type="scientific">Mycoplasma struthionis</name>
    <dbReference type="NCBI Taxonomy" id="538220"/>
    <lineage>
        <taxon>Bacteria</taxon>
        <taxon>Bacillati</taxon>
        <taxon>Mycoplasmatota</taxon>
        <taxon>Mollicutes</taxon>
        <taxon>Mycoplasmataceae</taxon>
        <taxon>Mycoplasma</taxon>
    </lineage>
</organism>
<dbReference type="Pfam" id="PF22920">
    <property type="entry name" value="UvrC_RNaseH"/>
    <property type="match status" value="1"/>
</dbReference>
<dbReference type="KEGG" id="mstr:EGN60_03280"/>
<dbReference type="Pfam" id="PF01541">
    <property type="entry name" value="GIY-YIG"/>
    <property type="match status" value="1"/>
</dbReference>
<dbReference type="GO" id="GO:0009380">
    <property type="term" value="C:excinuclease repair complex"/>
    <property type="evidence" value="ECO:0007669"/>
    <property type="project" value="TreeGrafter"/>
</dbReference>
<feature type="domain" description="GIY-YIG" evidence="6">
    <location>
        <begin position="12"/>
        <end position="91"/>
    </location>
</feature>
<evidence type="ECO:0000256" key="2">
    <source>
        <dbReference type="ARBA" id="ARBA00022763"/>
    </source>
</evidence>
<name>A0A3G8LJ91_9MOLU</name>
<dbReference type="InterPro" id="IPR050066">
    <property type="entry name" value="UvrABC_protein_C"/>
</dbReference>
<dbReference type="InterPro" id="IPR001162">
    <property type="entry name" value="UvrC_RNase_H_dom"/>
</dbReference>
<dbReference type="Gene3D" id="3.40.1440.10">
    <property type="entry name" value="GIY-YIG endonuclease"/>
    <property type="match status" value="1"/>
</dbReference>
<dbReference type="InterPro" id="IPR000305">
    <property type="entry name" value="GIY-YIG_endonuc"/>
</dbReference>
<accession>A0A3G8LJ91</accession>
<evidence type="ECO:0000256" key="1">
    <source>
        <dbReference type="ARBA" id="ARBA00022490"/>
    </source>
</evidence>
<dbReference type="CDD" id="cd10434">
    <property type="entry name" value="GIY-YIG_UvrC_Cho"/>
    <property type="match status" value="1"/>
</dbReference>
<keyword evidence="3" id="KW-0228">DNA excision</keyword>
<gene>
    <name evidence="7" type="ORF">EGN60_03280</name>
</gene>
<evidence type="ECO:0000259" key="6">
    <source>
        <dbReference type="PROSITE" id="PS50164"/>
    </source>
</evidence>
<evidence type="ECO:0000256" key="4">
    <source>
        <dbReference type="ARBA" id="ARBA00022881"/>
    </source>
</evidence>
<dbReference type="InterPro" id="IPR010994">
    <property type="entry name" value="RuvA_2-like"/>
</dbReference>
<keyword evidence="4" id="KW-0267">Excision nuclease</keyword>
<dbReference type="Pfam" id="PF14520">
    <property type="entry name" value="HHH_5"/>
    <property type="match status" value="1"/>
</dbReference>
<dbReference type="PANTHER" id="PTHR30562:SF1">
    <property type="entry name" value="UVRABC SYSTEM PROTEIN C"/>
    <property type="match status" value="1"/>
</dbReference>
<dbReference type="OrthoDB" id="9804933at2"/>
<evidence type="ECO:0000256" key="3">
    <source>
        <dbReference type="ARBA" id="ARBA00022769"/>
    </source>
</evidence>
<dbReference type="GO" id="GO:0009381">
    <property type="term" value="F:excinuclease ABC activity"/>
    <property type="evidence" value="ECO:0007669"/>
    <property type="project" value="InterPro"/>
</dbReference>
<protein>
    <submittedName>
        <fullName evidence="7">Excinuclease ABC subunit C</fullName>
    </submittedName>
</protein>
<dbReference type="Gene3D" id="1.10.150.20">
    <property type="entry name" value="5' to 3' exonuclease, C-terminal subdomain"/>
    <property type="match status" value="1"/>
</dbReference>
<dbReference type="SUPFAM" id="SSF82771">
    <property type="entry name" value="GIY-YIG endonuclease"/>
    <property type="match status" value="1"/>
</dbReference>
<dbReference type="EMBL" id="CP034044">
    <property type="protein sequence ID" value="AZG68942.1"/>
    <property type="molecule type" value="Genomic_DNA"/>
</dbReference>
<keyword evidence="2" id="KW-0227">DNA damage</keyword>
<evidence type="ECO:0000313" key="8">
    <source>
        <dbReference type="Proteomes" id="UP000275883"/>
    </source>
</evidence>
<dbReference type="Pfam" id="PF08459">
    <property type="entry name" value="UvrC_RNaseH_dom"/>
    <property type="match status" value="1"/>
</dbReference>
<dbReference type="SUPFAM" id="SSF47781">
    <property type="entry name" value="RuvA domain 2-like"/>
    <property type="match status" value="1"/>
</dbReference>
<sequence length="560" mass="65953">MINKEAIKNVSDKPGVYLWKDKNNQIIYIGKAKSLAKRMAQYFDKNMLNSYKTPKMLEKIASFDTIVLDSDREAFILERQLIAKYRPFYNVLFPSQNTFPYIRVKLVNNELKIEIKNNYKKQKNAIYYGPLPNNKNFKPLLTYLHHLLLAKDGLIIQKQTKEFAFEAFNKAKEIMKFGLSFKKELEKKIEEANNDLRFEYSKFYNDILELLNYNQQDQNIFIKLTKSIDVFSFLEKDNLMVICIMSYRFGALVSQSDYVFEIKLSKQDFINEFLNEFYLNNDLVDEIILNKEFKDYDLDLKSNIVFNESSLYIDLLNKANNNVLNNLENKIAKFNLDKSRNYEAQNKLSLYLKTNTNLIVMFDNSFLKGTNQIIGGAIAYKEGQAFKKMYRYYNLDNDFNKNGDINYIYQSALNYLREFKDIDVIFADGNILQINEIKKAQKILNLDIPVFGLIKNEKHETRSLINEKNIEIKIDERDVFDFLARLQTEVDKFVKSRYHSKHLKTMLNNPLLKLKGIGKKSIEKLLDHFKSYEAINNADYSELIKVIPKNVAKIIIENKN</sequence>
<dbReference type="Proteomes" id="UP000275883">
    <property type="component" value="Chromosome"/>
</dbReference>
<proteinExistence type="predicted"/>
<dbReference type="RefSeq" id="WP_124724635.1">
    <property type="nucleotide sequence ID" value="NZ_CP034044.1"/>
</dbReference>
<dbReference type="PANTHER" id="PTHR30562">
    <property type="entry name" value="UVRC/OXIDOREDUCTASE"/>
    <property type="match status" value="1"/>
</dbReference>
<keyword evidence="1" id="KW-0963">Cytoplasm</keyword>
<dbReference type="PROSITE" id="PS50164">
    <property type="entry name" value="GIY_YIG"/>
    <property type="match status" value="1"/>
</dbReference>